<evidence type="ECO:0000313" key="6">
    <source>
        <dbReference type="Proteomes" id="UP000178040"/>
    </source>
</evidence>
<dbReference type="CDD" id="cd01129">
    <property type="entry name" value="PulE-GspE-like"/>
    <property type="match status" value="1"/>
</dbReference>
<keyword evidence="3" id="KW-0067">ATP-binding</keyword>
<evidence type="ECO:0000256" key="3">
    <source>
        <dbReference type="ARBA" id="ARBA00022840"/>
    </source>
</evidence>
<evidence type="ECO:0000313" key="5">
    <source>
        <dbReference type="EMBL" id="OGK43928.1"/>
    </source>
</evidence>
<proteinExistence type="inferred from homology"/>
<dbReference type="InterPro" id="IPR001482">
    <property type="entry name" value="T2SS/T4SS_dom"/>
</dbReference>
<dbReference type="PROSITE" id="PS00662">
    <property type="entry name" value="T2SP_E"/>
    <property type="match status" value="1"/>
</dbReference>
<gene>
    <name evidence="5" type="ORF">A3B40_03925</name>
</gene>
<keyword evidence="2" id="KW-0547">Nucleotide-binding</keyword>
<dbReference type="InterPro" id="IPR027417">
    <property type="entry name" value="P-loop_NTPase"/>
</dbReference>
<evidence type="ECO:0000259" key="4">
    <source>
        <dbReference type="PROSITE" id="PS00662"/>
    </source>
</evidence>
<dbReference type="SUPFAM" id="SSF52540">
    <property type="entry name" value="P-loop containing nucleoside triphosphate hydrolases"/>
    <property type="match status" value="1"/>
</dbReference>
<accession>A0A1F7IKP1</accession>
<name>A0A1F7IKP1_9BACT</name>
<comment type="caution">
    <text evidence="5">The sequence shown here is derived from an EMBL/GenBank/DDBJ whole genome shotgun (WGS) entry which is preliminary data.</text>
</comment>
<dbReference type="EMBL" id="MGAI01000035">
    <property type="protein sequence ID" value="OGK43928.1"/>
    <property type="molecule type" value="Genomic_DNA"/>
</dbReference>
<feature type="domain" description="Bacterial type II secretion system protein E" evidence="4">
    <location>
        <begin position="205"/>
        <end position="219"/>
    </location>
</feature>
<dbReference type="GO" id="GO:0016887">
    <property type="term" value="F:ATP hydrolysis activity"/>
    <property type="evidence" value="ECO:0007669"/>
    <property type="project" value="TreeGrafter"/>
</dbReference>
<dbReference type="Pfam" id="PF00437">
    <property type="entry name" value="T2SSE"/>
    <property type="match status" value="1"/>
</dbReference>
<dbReference type="Gene3D" id="3.30.450.90">
    <property type="match status" value="1"/>
</dbReference>
<comment type="similarity">
    <text evidence="1">Belongs to the GSP E family.</text>
</comment>
<dbReference type="GO" id="GO:0005886">
    <property type="term" value="C:plasma membrane"/>
    <property type="evidence" value="ECO:0007669"/>
    <property type="project" value="TreeGrafter"/>
</dbReference>
<sequence length="387" mass="43803">MADTADEIVTSILQNALDYRASDIHIEPERDHLNIRFRIDGILHLFNKVDKYLKENTISKIKVLSNMNIAERRQPQDGHFEFLYKSVLYNFRVSILPALFGENIVIRILNREDMLLKLNNTGLERDQLLMIHKLLLSTSGMILITGPTSSGKTNLLYSILDFLNRPFRNIITLEDPIEYRIEGIRQSQVNESIGFTFAKAMRSVIRQDPDIIMLGEIRDADTTRMAIQAALIGTLVLSTFHTFDVPALVTRLLEMGITHVVVAQTIKAVITSRLVRKICTSCRSAFVPNSDEKKLVGENVATLFKAKGCHLCKATGYLGRTGIYEITYFDNDIKTAIVENQPVSYLNQLLKKKQIHSLKTSALNKVYGGITSIEEIYRVLGSELLNE</sequence>
<evidence type="ECO:0000256" key="2">
    <source>
        <dbReference type="ARBA" id="ARBA00022741"/>
    </source>
</evidence>
<protein>
    <recommendedName>
        <fullName evidence="4">Bacterial type II secretion system protein E domain-containing protein</fullName>
    </recommendedName>
</protein>
<dbReference type="Proteomes" id="UP000178040">
    <property type="component" value="Unassembled WGS sequence"/>
</dbReference>
<organism evidence="5 6">
    <name type="scientific">Candidatus Roizmanbacteria bacterium RIFCSPLOWO2_01_FULL_37_16</name>
    <dbReference type="NCBI Taxonomy" id="1802058"/>
    <lineage>
        <taxon>Bacteria</taxon>
        <taxon>Candidatus Roizmaniibacteriota</taxon>
    </lineage>
</organism>
<dbReference type="GO" id="GO:0005524">
    <property type="term" value="F:ATP binding"/>
    <property type="evidence" value="ECO:0007669"/>
    <property type="project" value="UniProtKB-KW"/>
</dbReference>
<dbReference type="PANTHER" id="PTHR30258">
    <property type="entry name" value="TYPE II SECRETION SYSTEM PROTEIN GSPE-RELATED"/>
    <property type="match status" value="1"/>
</dbReference>
<evidence type="ECO:0000256" key="1">
    <source>
        <dbReference type="ARBA" id="ARBA00006611"/>
    </source>
</evidence>
<dbReference type="Gene3D" id="3.40.50.300">
    <property type="entry name" value="P-loop containing nucleotide triphosphate hydrolases"/>
    <property type="match status" value="1"/>
</dbReference>
<dbReference type="PANTHER" id="PTHR30258:SF1">
    <property type="entry name" value="PROTEIN TRANSPORT PROTEIN HOFB HOMOLOG"/>
    <property type="match status" value="1"/>
</dbReference>
<reference evidence="5 6" key="1">
    <citation type="journal article" date="2016" name="Nat. Commun.">
        <title>Thousands of microbial genomes shed light on interconnected biogeochemical processes in an aquifer system.</title>
        <authorList>
            <person name="Anantharaman K."/>
            <person name="Brown C.T."/>
            <person name="Hug L.A."/>
            <person name="Sharon I."/>
            <person name="Castelle C.J."/>
            <person name="Probst A.J."/>
            <person name="Thomas B.C."/>
            <person name="Singh A."/>
            <person name="Wilkins M.J."/>
            <person name="Karaoz U."/>
            <person name="Brodie E.L."/>
            <person name="Williams K.H."/>
            <person name="Hubbard S.S."/>
            <person name="Banfield J.F."/>
        </authorList>
    </citation>
    <scope>NUCLEOTIDE SEQUENCE [LARGE SCALE GENOMIC DNA]</scope>
</reference>
<dbReference type="AlphaFoldDB" id="A0A1F7IKP1"/>